<evidence type="ECO:0000256" key="2">
    <source>
        <dbReference type="ARBA" id="ARBA00022801"/>
    </source>
</evidence>
<accession>A0AB33ZWB7</accession>
<dbReference type="RefSeq" id="WP_095670217.1">
    <property type="nucleotide sequence ID" value="NZ_BEXJ01000002.1"/>
</dbReference>
<evidence type="ECO:0000313" key="5">
    <source>
        <dbReference type="Proteomes" id="UP000250668"/>
    </source>
</evidence>
<proteinExistence type="inferred from homology"/>
<dbReference type="InterPro" id="IPR050272">
    <property type="entry name" value="Isochorismatase-like_hydrls"/>
</dbReference>
<keyword evidence="2" id="KW-0378">Hydrolase</keyword>
<dbReference type="PANTHER" id="PTHR43540:SF10">
    <property type="entry name" value="ISOCHORISMATASE"/>
    <property type="match status" value="1"/>
</dbReference>
<dbReference type="SUPFAM" id="SSF52499">
    <property type="entry name" value="Isochorismatase-like hydrolases"/>
    <property type="match status" value="1"/>
</dbReference>
<dbReference type="InterPro" id="IPR000868">
    <property type="entry name" value="Isochorismatase-like_dom"/>
</dbReference>
<dbReference type="Proteomes" id="UP000250668">
    <property type="component" value="Unassembled WGS sequence"/>
</dbReference>
<organism evidence="4 5">
    <name type="scientific">Lactobacillus gasseri</name>
    <dbReference type="NCBI Taxonomy" id="1596"/>
    <lineage>
        <taxon>Bacteria</taxon>
        <taxon>Bacillati</taxon>
        <taxon>Bacillota</taxon>
        <taxon>Bacilli</taxon>
        <taxon>Lactobacillales</taxon>
        <taxon>Lactobacillaceae</taxon>
        <taxon>Lactobacillus</taxon>
    </lineage>
</organism>
<feature type="domain" description="Isochorismatase-like" evidence="3">
    <location>
        <begin position="5"/>
        <end position="179"/>
    </location>
</feature>
<dbReference type="Gene3D" id="3.40.50.850">
    <property type="entry name" value="Isochorismatase-like"/>
    <property type="match status" value="1"/>
</dbReference>
<dbReference type="InterPro" id="IPR036380">
    <property type="entry name" value="Isochorismatase-like_sf"/>
</dbReference>
<dbReference type="EMBL" id="BEXJ01000002">
    <property type="protein sequence ID" value="GBA96440.1"/>
    <property type="molecule type" value="Genomic_DNA"/>
</dbReference>
<dbReference type="CDD" id="cd00431">
    <property type="entry name" value="cysteine_hydrolases"/>
    <property type="match status" value="1"/>
</dbReference>
<sequence>MTQEALLIIDYTNDFVSDKGSLTCGKPAQELENEIVNLADSFLKQNKWVIIPTDLHFPGNKYHPETKLFPPHNLPNTWGRQLYGKLQPWYDKNKTNDHVIFMDKTRYSAFAGTNLDLILRERKIDTLHLTGVCTDICVLHTAMDAYNRCYNLVIHQDGVASFDENGHKWALNHFKSCLGQNYTLITKK</sequence>
<dbReference type="GO" id="GO:0016787">
    <property type="term" value="F:hydrolase activity"/>
    <property type="evidence" value="ECO:0007669"/>
    <property type="project" value="UniProtKB-KW"/>
</dbReference>
<comment type="caution">
    <text evidence="4">The sequence shown here is derived from an EMBL/GenBank/DDBJ whole genome shotgun (WGS) entry which is preliminary data.</text>
</comment>
<dbReference type="AlphaFoldDB" id="A0AB33ZWB7"/>
<evidence type="ECO:0000313" key="4">
    <source>
        <dbReference type="EMBL" id="GBA96440.1"/>
    </source>
</evidence>
<name>A0AB33ZWB7_LACGS</name>
<comment type="similarity">
    <text evidence="1">Belongs to the isochorismatase family.</text>
</comment>
<evidence type="ECO:0000259" key="3">
    <source>
        <dbReference type="Pfam" id="PF00857"/>
    </source>
</evidence>
<gene>
    <name evidence="4" type="primary">pncA</name>
    <name evidence="4" type="ORF">LJCM1025_10290</name>
</gene>
<reference evidence="4 5" key="1">
    <citation type="journal article" date="2018" name="Int. J. Syst. Evol. Microbiol.">
        <title>Lactobacillus paragasseri sp. nov., a sister taxon of Lactobacillus gasseri, based on whole-genome sequence analyses.</title>
        <authorList>
            <person name="Tanizawa Y."/>
            <person name="Tada I."/>
            <person name="Kobayashi H."/>
            <person name="Endo A."/>
            <person name="Maeno S."/>
            <person name="Toyoda A."/>
            <person name="Arita M."/>
            <person name="Nakamura Y."/>
            <person name="Sakamoto M."/>
            <person name="Ohkuma M."/>
            <person name="Tohno M."/>
        </authorList>
    </citation>
    <scope>NUCLEOTIDE SEQUENCE [LARGE SCALE GENOMIC DNA]</scope>
    <source>
        <strain evidence="4 5">JCM 1025</strain>
    </source>
</reference>
<evidence type="ECO:0000256" key="1">
    <source>
        <dbReference type="ARBA" id="ARBA00006336"/>
    </source>
</evidence>
<dbReference type="PANTHER" id="PTHR43540">
    <property type="entry name" value="PEROXYUREIDOACRYLATE/UREIDOACRYLATE AMIDOHYDROLASE-RELATED"/>
    <property type="match status" value="1"/>
</dbReference>
<dbReference type="Pfam" id="PF00857">
    <property type="entry name" value="Isochorismatase"/>
    <property type="match status" value="1"/>
</dbReference>
<protein>
    <submittedName>
        <fullName evidence="4">Isochorismatase</fullName>
    </submittedName>
</protein>